<dbReference type="Proteomes" id="UP000664169">
    <property type="component" value="Unassembled WGS sequence"/>
</dbReference>
<dbReference type="PANTHER" id="PTHR31313">
    <property type="entry name" value="TY1 ENHANCER ACTIVATOR"/>
    <property type="match status" value="1"/>
</dbReference>
<evidence type="ECO:0000256" key="7">
    <source>
        <dbReference type="ARBA" id="ARBA00023242"/>
    </source>
</evidence>
<keyword evidence="6" id="KW-0804">Transcription</keyword>
<dbReference type="OrthoDB" id="2283631at2759"/>
<dbReference type="Gene3D" id="4.10.240.10">
    <property type="entry name" value="Zn(2)-C6 fungal-type DNA-binding domain"/>
    <property type="match status" value="1"/>
</dbReference>
<evidence type="ECO:0000256" key="5">
    <source>
        <dbReference type="ARBA" id="ARBA00023125"/>
    </source>
</evidence>
<name>A0A8H3EQD0_9LECA</name>
<feature type="region of interest" description="Disordered" evidence="8">
    <location>
        <begin position="855"/>
        <end position="883"/>
    </location>
</feature>
<dbReference type="AlphaFoldDB" id="A0A8H3EQD0"/>
<organism evidence="10 11">
    <name type="scientific">Gomphillus americanus</name>
    <dbReference type="NCBI Taxonomy" id="1940652"/>
    <lineage>
        <taxon>Eukaryota</taxon>
        <taxon>Fungi</taxon>
        <taxon>Dikarya</taxon>
        <taxon>Ascomycota</taxon>
        <taxon>Pezizomycotina</taxon>
        <taxon>Lecanoromycetes</taxon>
        <taxon>OSLEUM clade</taxon>
        <taxon>Ostropomycetidae</taxon>
        <taxon>Ostropales</taxon>
        <taxon>Graphidaceae</taxon>
        <taxon>Gomphilloideae</taxon>
        <taxon>Gomphillus</taxon>
    </lineage>
</organism>
<dbReference type="EMBL" id="CAJPDQ010000005">
    <property type="protein sequence ID" value="CAF9910182.1"/>
    <property type="molecule type" value="Genomic_DNA"/>
</dbReference>
<dbReference type="InterPro" id="IPR001138">
    <property type="entry name" value="Zn2Cys6_DnaBD"/>
</dbReference>
<evidence type="ECO:0000256" key="6">
    <source>
        <dbReference type="ARBA" id="ARBA00023163"/>
    </source>
</evidence>
<keyword evidence="7" id="KW-0539">Nucleus</keyword>
<reference evidence="10" key="1">
    <citation type="submission" date="2021-03" db="EMBL/GenBank/DDBJ databases">
        <authorList>
            <person name="Tagirdzhanova G."/>
        </authorList>
    </citation>
    <scope>NUCLEOTIDE SEQUENCE</scope>
</reference>
<keyword evidence="3" id="KW-0862">Zinc</keyword>
<keyword evidence="4" id="KW-0805">Transcription regulation</keyword>
<evidence type="ECO:0000256" key="4">
    <source>
        <dbReference type="ARBA" id="ARBA00023015"/>
    </source>
</evidence>
<evidence type="ECO:0000259" key="9">
    <source>
        <dbReference type="PROSITE" id="PS50048"/>
    </source>
</evidence>
<dbReference type="PANTHER" id="PTHR31313:SF79">
    <property type="entry name" value="C6 FINGER DOMAIN-CONTAINING PROTEIN"/>
    <property type="match status" value="1"/>
</dbReference>
<comment type="subcellular location">
    <subcellularLocation>
        <location evidence="1">Nucleus</location>
    </subcellularLocation>
</comment>
<evidence type="ECO:0000256" key="1">
    <source>
        <dbReference type="ARBA" id="ARBA00004123"/>
    </source>
</evidence>
<keyword evidence="2" id="KW-0479">Metal-binding</keyword>
<dbReference type="PROSITE" id="PS00463">
    <property type="entry name" value="ZN2_CY6_FUNGAL_1"/>
    <property type="match status" value="1"/>
</dbReference>
<dbReference type="GO" id="GO:0000981">
    <property type="term" value="F:DNA-binding transcription factor activity, RNA polymerase II-specific"/>
    <property type="evidence" value="ECO:0007669"/>
    <property type="project" value="InterPro"/>
</dbReference>
<proteinExistence type="predicted"/>
<dbReference type="GO" id="GO:0006351">
    <property type="term" value="P:DNA-templated transcription"/>
    <property type="evidence" value="ECO:0007669"/>
    <property type="project" value="InterPro"/>
</dbReference>
<protein>
    <recommendedName>
        <fullName evidence="9">Zn(2)-C6 fungal-type domain-containing protein</fullName>
    </recommendedName>
</protein>
<dbReference type="InterPro" id="IPR051615">
    <property type="entry name" value="Transcr_Regulatory_Elem"/>
</dbReference>
<dbReference type="SMART" id="SM00066">
    <property type="entry name" value="GAL4"/>
    <property type="match status" value="1"/>
</dbReference>
<dbReference type="GO" id="GO:0008270">
    <property type="term" value="F:zinc ion binding"/>
    <property type="evidence" value="ECO:0007669"/>
    <property type="project" value="InterPro"/>
</dbReference>
<dbReference type="Pfam" id="PF04082">
    <property type="entry name" value="Fungal_trans"/>
    <property type="match status" value="1"/>
</dbReference>
<dbReference type="GO" id="GO:0005634">
    <property type="term" value="C:nucleus"/>
    <property type="evidence" value="ECO:0007669"/>
    <property type="project" value="UniProtKB-SubCell"/>
</dbReference>
<sequence>MSTFSFAPPNMGFGDTKKNYVFVDEHNRHKRLKVMRACEGCRRRKIKCDAATTNSWPCAACVRLKLTCIPPTVNYNRTSIGMPQATGLERVLDFATDSSDASGDEGGYISHQPLLRSVYSHSPELMSSQPPYSGGLLSFGSPASIHSEPFLHHHPHHHHHHDSITSNPLVSAAPYSPTYPTQLPSSHSIHIVDSSSDAWPREELTPHVPDVLGELKIEHNALAPYIVHQKKSLAEVPALEEVEEYSLPNVSNGQGAAVRIPPELVPDEAQAMEYFDIFFTNIHPYVPVISKSYFFQQWNNNRNLISPLLLEAIFACAGRSSSDPAQGAQWLALASKHETCFMDVPRLSTLQALLILLKAREASAKRGYYYRSWMTLKTICSMAKDLELDEHYALHQRGQPCGDARECLVKTRIWQTIFIGEVMVGGPQGRYDMGVDIDTVDFSAPQTPPGCDDEEYTVSRNFAYFAQTIRNARQAIDVYRQIKKEKDWNTHPMLTALNPIFPRWLDELPVEVQLHLPTDNSPVFPSSHFIANIHCYHHLSILMLHRPQLKSADFTDGSWKEEMSICNDAAKAICRIQEATFRDHGIDGFLYMQRGINFAIYCILTSVMIHLAATTAPDPEFSNEARDYLTRHMRLLEFCAPAWPAQDLQAQILSLRQAFSADLSKPFELKAVLPPSAGFDVFSSPSPGPDPYDRSIVANPHDQIHHFHTQPMTPPISAAGNCDDGRDNSLAATSLTMLAAGRSTSLPGSEIGDHTGSWNPTRLFDQWHSAFGTPPPSHLSGPPSLAQPPYSPTASVSSHDFPLLNDPLPQPAFSVTSNMTPHQLQVGNAYSPPTSHPNSYVSPSMWRESVASTYGTGSLKRRWTDDGQPAWIGSNDQQVKRPR</sequence>
<evidence type="ECO:0000313" key="11">
    <source>
        <dbReference type="Proteomes" id="UP000664169"/>
    </source>
</evidence>
<dbReference type="PROSITE" id="PS50048">
    <property type="entry name" value="ZN2_CY6_FUNGAL_2"/>
    <property type="match status" value="1"/>
</dbReference>
<feature type="compositionally biased region" description="Basic residues" evidence="8">
    <location>
        <begin position="152"/>
        <end position="161"/>
    </location>
</feature>
<keyword evidence="5" id="KW-0238">DNA-binding</keyword>
<dbReference type="InterPro" id="IPR007219">
    <property type="entry name" value="XnlR_reg_dom"/>
</dbReference>
<feature type="region of interest" description="Disordered" evidence="8">
    <location>
        <begin position="148"/>
        <end position="177"/>
    </location>
</feature>
<evidence type="ECO:0000256" key="2">
    <source>
        <dbReference type="ARBA" id="ARBA00022723"/>
    </source>
</evidence>
<dbReference type="Pfam" id="PF00172">
    <property type="entry name" value="Zn_clus"/>
    <property type="match status" value="1"/>
</dbReference>
<feature type="region of interest" description="Disordered" evidence="8">
    <location>
        <begin position="766"/>
        <end position="798"/>
    </location>
</feature>
<dbReference type="InterPro" id="IPR036864">
    <property type="entry name" value="Zn2-C6_fun-type_DNA-bd_sf"/>
</dbReference>
<dbReference type="CDD" id="cd12148">
    <property type="entry name" value="fungal_TF_MHR"/>
    <property type="match status" value="1"/>
</dbReference>
<accession>A0A8H3EQD0</accession>
<evidence type="ECO:0000256" key="3">
    <source>
        <dbReference type="ARBA" id="ARBA00022833"/>
    </source>
</evidence>
<evidence type="ECO:0000313" key="10">
    <source>
        <dbReference type="EMBL" id="CAF9910182.1"/>
    </source>
</evidence>
<keyword evidence="11" id="KW-1185">Reference proteome</keyword>
<dbReference type="CDD" id="cd00067">
    <property type="entry name" value="GAL4"/>
    <property type="match status" value="1"/>
</dbReference>
<dbReference type="GO" id="GO:0003677">
    <property type="term" value="F:DNA binding"/>
    <property type="evidence" value="ECO:0007669"/>
    <property type="project" value="UniProtKB-KW"/>
</dbReference>
<comment type="caution">
    <text evidence="10">The sequence shown here is derived from an EMBL/GenBank/DDBJ whole genome shotgun (WGS) entry which is preliminary data.</text>
</comment>
<dbReference type="SUPFAM" id="SSF57701">
    <property type="entry name" value="Zn2/Cys6 DNA-binding domain"/>
    <property type="match status" value="1"/>
</dbReference>
<feature type="domain" description="Zn(2)-C6 fungal-type" evidence="9">
    <location>
        <begin position="37"/>
        <end position="68"/>
    </location>
</feature>
<gene>
    <name evidence="10" type="ORF">GOMPHAMPRED_006986</name>
</gene>
<evidence type="ECO:0000256" key="8">
    <source>
        <dbReference type="SAM" id="MobiDB-lite"/>
    </source>
</evidence>